<evidence type="ECO:0000313" key="1">
    <source>
        <dbReference type="EMBL" id="OBS63501.1"/>
    </source>
</evidence>
<comment type="caution">
    <text evidence="1">The sequence shown here is derived from an EMBL/GenBank/DDBJ whole genome shotgun (WGS) entry which is preliminary data.</text>
</comment>
<dbReference type="EMBL" id="LZPO01099512">
    <property type="protein sequence ID" value="OBS63501.1"/>
    <property type="molecule type" value="Genomic_DNA"/>
</dbReference>
<name>A0A1A6GB87_NEOLE</name>
<sequence length="67" mass="7353">MAAVCTVVSSGEERAKVVKQHPVPWETVGWEGSIITGPSDYLLPISQIRLVNEVRRTAHIPGKSSRQ</sequence>
<dbReference type="Proteomes" id="UP000092124">
    <property type="component" value="Unassembled WGS sequence"/>
</dbReference>
<accession>A0A1A6GB87</accession>
<keyword evidence="2" id="KW-1185">Reference proteome</keyword>
<organism evidence="1 2">
    <name type="scientific">Neotoma lepida</name>
    <name type="common">Desert woodrat</name>
    <dbReference type="NCBI Taxonomy" id="56216"/>
    <lineage>
        <taxon>Eukaryota</taxon>
        <taxon>Metazoa</taxon>
        <taxon>Chordata</taxon>
        <taxon>Craniata</taxon>
        <taxon>Vertebrata</taxon>
        <taxon>Euteleostomi</taxon>
        <taxon>Mammalia</taxon>
        <taxon>Eutheria</taxon>
        <taxon>Euarchontoglires</taxon>
        <taxon>Glires</taxon>
        <taxon>Rodentia</taxon>
        <taxon>Myomorpha</taxon>
        <taxon>Muroidea</taxon>
        <taxon>Cricetidae</taxon>
        <taxon>Neotominae</taxon>
        <taxon>Neotoma</taxon>
    </lineage>
</organism>
<reference evidence="1 2" key="1">
    <citation type="submission" date="2016-06" db="EMBL/GenBank/DDBJ databases">
        <title>The Draft Genome Sequence and Annotation of the Desert Woodrat Neotoma lepida.</title>
        <authorList>
            <person name="Campbell M."/>
            <person name="Oakeson K.F."/>
            <person name="Yandell M."/>
            <person name="Halpert J.R."/>
            <person name="Dearing D."/>
        </authorList>
    </citation>
    <scope>NUCLEOTIDE SEQUENCE [LARGE SCALE GENOMIC DNA]</scope>
    <source>
        <strain evidence="1">417</strain>
        <tissue evidence="1">Liver</tissue>
    </source>
</reference>
<protein>
    <submittedName>
        <fullName evidence="1">Uncharacterized protein</fullName>
    </submittedName>
</protein>
<proteinExistence type="predicted"/>
<evidence type="ECO:0000313" key="2">
    <source>
        <dbReference type="Proteomes" id="UP000092124"/>
    </source>
</evidence>
<dbReference type="AlphaFoldDB" id="A0A1A6GB87"/>
<gene>
    <name evidence="1" type="ORF">A6R68_07909</name>
</gene>